<dbReference type="STRING" id="703135.A0A2A9NY33"/>
<dbReference type="Proteomes" id="UP000242287">
    <property type="component" value="Unassembled WGS sequence"/>
</dbReference>
<evidence type="ECO:0008006" key="3">
    <source>
        <dbReference type="Google" id="ProtNLM"/>
    </source>
</evidence>
<dbReference type="EMBL" id="KZ301974">
    <property type="protein sequence ID" value="PFH53411.1"/>
    <property type="molecule type" value="Genomic_DNA"/>
</dbReference>
<sequence>MLDSTLPCYSPSIPAPPYSLEPSCGEQRLGQTLRSGRSRLPLTSTIIKKQGKITAVLDGQEVGADTPSYGRQAVIRGTLCFNDSEKNSHVAIKIQGRLEATISEGGSKTIQLVNDTYTLWKSETAGGSTCPAQIAFACQLPSHFRDGREERPLPPSFHTFVPGFYIHSQYKILVEVIRVRHRVGLWPTTKKLVILFNYFPRTRPSGPIMDIPCFLSSIKTLPEEWYQSTSILKTSRKGSFEPLYCHLFIPSVRVYSLTDNIPFHIQLNGPLTSLREFFPPTSLDRITSAGSSLSSAQSESLVAPDPKSCVRIQLLRQAVVQMRGQKVWRNSEIGNGVAYPLPPPVVYESTDRREECLDWTGHVRCNDGVAVGGLHTDLVQVKDFISLTLIPPDLRTSAFPELRITVPVRIVSDAYTDFGTT</sequence>
<protein>
    <recommendedName>
        <fullName evidence="3">Arrestin-like N-terminal domain-containing protein</fullName>
    </recommendedName>
</protein>
<dbReference type="OrthoDB" id="3252135at2759"/>
<evidence type="ECO:0000313" key="2">
    <source>
        <dbReference type="Proteomes" id="UP000242287"/>
    </source>
</evidence>
<proteinExistence type="predicted"/>
<reference evidence="1 2" key="1">
    <citation type="submission" date="2014-02" db="EMBL/GenBank/DDBJ databases">
        <title>Transposable element dynamics among asymbiotic and ectomycorrhizal Amanita fungi.</title>
        <authorList>
            <consortium name="DOE Joint Genome Institute"/>
            <person name="Hess J."/>
            <person name="Skrede I."/>
            <person name="Wolfe B."/>
            <person name="LaButti K."/>
            <person name="Ohm R.A."/>
            <person name="Grigoriev I.V."/>
            <person name="Pringle A."/>
        </authorList>
    </citation>
    <scope>NUCLEOTIDE SEQUENCE [LARGE SCALE GENOMIC DNA]</scope>
    <source>
        <strain evidence="1 2">SKay4041</strain>
    </source>
</reference>
<keyword evidence="2" id="KW-1185">Reference proteome</keyword>
<gene>
    <name evidence="1" type="ORF">AMATHDRAFT_137845</name>
</gene>
<evidence type="ECO:0000313" key="1">
    <source>
        <dbReference type="EMBL" id="PFH53411.1"/>
    </source>
</evidence>
<name>A0A2A9NY33_9AGAR</name>
<dbReference type="AlphaFoldDB" id="A0A2A9NY33"/>
<accession>A0A2A9NY33</accession>
<organism evidence="1 2">
    <name type="scientific">Amanita thiersii Skay4041</name>
    <dbReference type="NCBI Taxonomy" id="703135"/>
    <lineage>
        <taxon>Eukaryota</taxon>
        <taxon>Fungi</taxon>
        <taxon>Dikarya</taxon>
        <taxon>Basidiomycota</taxon>
        <taxon>Agaricomycotina</taxon>
        <taxon>Agaricomycetes</taxon>
        <taxon>Agaricomycetidae</taxon>
        <taxon>Agaricales</taxon>
        <taxon>Pluteineae</taxon>
        <taxon>Amanitaceae</taxon>
        <taxon>Amanita</taxon>
    </lineage>
</organism>